<accession>A0A4R4XM22</accession>
<dbReference type="InterPro" id="IPR005119">
    <property type="entry name" value="LysR_subst-bd"/>
</dbReference>
<dbReference type="EMBL" id="SMKQ01000295">
    <property type="protein sequence ID" value="TDD32076.1"/>
    <property type="molecule type" value="Genomic_DNA"/>
</dbReference>
<evidence type="ECO:0000313" key="2">
    <source>
        <dbReference type="EMBL" id="TDD32076.1"/>
    </source>
</evidence>
<dbReference type="Pfam" id="PF03466">
    <property type="entry name" value="LysR_substrate"/>
    <property type="match status" value="1"/>
</dbReference>
<proteinExistence type="predicted"/>
<dbReference type="PANTHER" id="PTHR30419">
    <property type="entry name" value="HTH-TYPE TRANSCRIPTIONAL REGULATOR YBHD"/>
    <property type="match status" value="1"/>
</dbReference>
<reference evidence="2 3" key="1">
    <citation type="submission" date="2019-03" db="EMBL/GenBank/DDBJ databases">
        <title>Draft genome sequences of novel Actinobacteria.</title>
        <authorList>
            <person name="Sahin N."/>
            <person name="Ay H."/>
            <person name="Saygin H."/>
        </authorList>
    </citation>
    <scope>NUCLEOTIDE SEQUENCE [LARGE SCALE GENOMIC DNA]</scope>
    <source>
        <strain evidence="2 3">CH32</strain>
    </source>
</reference>
<dbReference type="PANTHER" id="PTHR30419:SF31">
    <property type="entry name" value="BLR3139 PROTEIN"/>
    <property type="match status" value="1"/>
</dbReference>
<dbReference type="Proteomes" id="UP000295302">
    <property type="component" value="Unassembled WGS sequence"/>
</dbReference>
<dbReference type="SUPFAM" id="SSF53850">
    <property type="entry name" value="Periplasmic binding protein-like II"/>
    <property type="match status" value="1"/>
</dbReference>
<evidence type="ECO:0000313" key="3">
    <source>
        <dbReference type="Proteomes" id="UP000295302"/>
    </source>
</evidence>
<dbReference type="RefSeq" id="WP_246075676.1">
    <property type="nucleotide sequence ID" value="NZ_SMKQ01000295.1"/>
</dbReference>
<protein>
    <submittedName>
        <fullName evidence="2">LysR family transcriptional regulator</fullName>
    </submittedName>
</protein>
<feature type="domain" description="LysR substrate-binding" evidence="1">
    <location>
        <begin position="1"/>
        <end position="121"/>
    </location>
</feature>
<comment type="caution">
    <text evidence="2">The sequence shown here is derived from an EMBL/GenBank/DDBJ whole genome shotgun (WGS) entry which is preliminary data.</text>
</comment>
<dbReference type="InterPro" id="IPR050950">
    <property type="entry name" value="HTH-type_LysR_regulators"/>
</dbReference>
<keyword evidence="3" id="KW-1185">Reference proteome</keyword>
<dbReference type="AlphaFoldDB" id="A0A4R4XM22"/>
<dbReference type="GO" id="GO:0006355">
    <property type="term" value="P:regulation of DNA-templated transcription"/>
    <property type="evidence" value="ECO:0007669"/>
    <property type="project" value="TreeGrafter"/>
</dbReference>
<feature type="non-terminal residue" evidence="2">
    <location>
        <position position="1"/>
    </location>
</feature>
<sequence length="124" mass="13608">PAGHRLAGRGRVDLRELRGETFADCPADWGSRIVVDRAFRAAAVERTVRYEVGDFAGVVDFVHHGLAVAIVPPAVVDPWADVRLIRIDRPAPRIVMSIAIAVDRELSRSASALFEAIRRRASGR</sequence>
<organism evidence="2 3">
    <name type="scientific">Nonomuraea terrae</name>
    <dbReference type="NCBI Taxonomy" id="2530383"/>
    <lineage>
        <taxon>Bacteria</taxon>
        <taxon>Bacillati</taxon>
        <taxon>Actinomycetota</taxon>
        <taxon>Actinomycetes</taxon>
        <taxon>Streptosporangiales</taxon>
        <taxon>Streptosporangiaceae</taxon>
        <taxon>Nonomuraea</taxon>
    </lineage>
</organism>
<dbReference type="GO" id="GO:0005829">
    <property type="term" value="C:cytosol"/>
    <property type="evidence" value="ECO:0007669"/>
    <property type="project" value="TreeGrafter"/>
</dbReference>
<evidence type="ECO:0000259" key="1">
    <source>
        <dbReference type="Pfam" id="PF03466"/>
    </source>
</evidence>
<gene>
    <name evidence="2" type="ORF">E1286_44020</name>
</gene>
<name>A0A4R4XM22_9ACTN</name>
<dbReference type="Gene3D" id="3.40.190.290">
    <property type="match status" value="1"/>
</dbReference>